<dbReference type="InterPro" id="IPR053287">
    <property type="entry name" value="PP2C-like_domain"/>
</dbReference>
<dbReference type="PANTHER" id="PTHR21586:SF4">
    <property type="entry name" value="PROTEIN PHOSPHATASE 2C-RELATED PROTEIN"/>
    <property type="match status" value="1"/>
</dbReference>
<feature type="compositionally biased region" description="Low complexity" evidence="1">
    <location>
        <begin position="186"/>
        <end position="201"/>
    </location>
</feature>
<dbReference type="AlphaFoldDB" id="A0AAD5XW76"/>
<keyword evidence="3" id="KW-1185">Reference proteome</keyword>
<protein>
    <recommendedName>
        <fullName evidence="4">PPM-type phosphatase domain-containing protein</fullName>
    </recommendedName>
</protein>
<evidence type="ECO:0008006" key="4">
    <source>
        <dbReference type="Google" id="ProtNLM"/>
    </source>
</evidence>
<sequence>MFQKQTDSPASITTAVYSHVEMIHKELTLKYNDEKTTPLEIQLILNRLENIFFRFQMELYFVESLILLYKKFLEKMFQKKSKITSQHFKNFPTVFIKNSTFNAEPVSVRRHPVDSRWDFLALKVNGRTVPFGDKGHPLTDFCALEETSINNLECMLTATYGWITKKPTTTLPSTPNFAKLKKPGFSSSTLSSNKSLSNGSNATVSDTASASESSSINNSSNNSRSGSIANFKMESTNPYIKDGKVLINDPNNDGYLVYVFKGLTVGCVIDGSGSGLRAKLAGNLVLATVNDLLPELKQLFLDNSSKKISSMELHKWLQKVIIESHIKIKSISEAGSTTLIAYVLTELEEPIDDDKLLLCYLASGDVEAFHCSHKRNLWSNLLKEPCQFTKLRFDTSITPGGVGGYHGDEESIYGLYFWKNEDWGKNMDSKPKSSKTNNLHFGQILINPSDKLIFATDGLGDAIDPIRIFLRPSCALKSLSYLNDQIFFDRFEKKLLSPKVDKAVLKDWLVFGKAITFSAMEVNDLKNLIFNKFINDDSTKKTNVVEEGAESSGNIENLMDRMVINNTEVQKEKNGNEEILSASEILNKCVDFAFYTTEGSRKIGEDSFGTATEENWTCAIKKYWDRRNKMKINENTDWKSFVANFAKPDHLGIVCFNANIIE</sequence>
<reference evidence="2" key="1">
    <citation type="submission" date="2020-05" db="EMBL/GenBank/DDBJ databases">
        <title>Phylogenomic resolution of chytrid fungi.</title>
        <authorList>
            <person name="Stajich J.E."/>
            <person name="Amses K."/>
            <person name="Simmons R."/>
            <person name="Seto K."/>
            <person name="Myers J."/>
            <person name="Bonds A."/>
            <person name="Quandt C.A."/>
            <person name="Barry K."/>
            <person name="Liu P."/>
            <person name="Grigoriev I."/>
            <person name="Longcore J.E."/>
            <person name="James T.Y."/>
        </authorList>
    </citation>
    <scope>NUCLEOTIDE SEQUENCE</scope>
    <source>
        <strain evidence="2">JEL0476</strain>
    </source>
</reference>
<proteinExistence type="predicted"/>
<evidence type="ECO:0000313" key="3">
    <source>
        <dbReference type="Proteomes" id="UP001211065"/>
    </source>
</evidence>
<evidence type="ECO:0000313" key="2">
    <source>
        <dbReference type="EMBL" id="KAJ3212320.1"/>
    </source>
</evidence>
<dbReference type="SUPFAM" id="SSF81606">
    <property type="entry name" value="PP2C-like"/>
    <property type="match status" value="1"/>
</dbReference>
<accession>A0AAD5XW76</accession>
<evidence type="ECO:0000256" key="1">
    <source>
        <dbReference type="SAM" id="MobiDB-lite"/>
    </source>
</evidence>
<name>A0AAD5XW76_9FUNG</name>
<organism evidence="2 3">
    <name type="scientific">Clydaea vesicula</name>
    <dbReference type="NCBI Taxonomy" id="447962"/>
    <lineage>
        <taxon>Eukaryota</taxon>
        <taxon>Fungi</taxon>
        <taxon>Fungi incertae sedis</taxon>
        <taxon>Chytridiomycota</taxon>
        <taxon>Chytridiomycota incertae sedis</taxon>
        <taxon>Chytridiomycetes</taxon>
        <taxon>Lobulomycetales</taxon>
        <taxon>Lobulomycetaceae</taxon>
        <taxon>Clydaea</taxon>
    </lineage>
</organism>
<gene>
    <name evidence="2" type="ORF">HK099_007761</name>
</gene>
<dbReference type="PANTHER" id="PTHR21586">
    <property type="entry name" value="TIPA"/>
    <property type="match status" value="1"/>
</dbReference>
<comment type="caution">
    <text evidence="2">The sequence shown here is derived from an EMBL/GenBank/DDBJ whole genome shotgun (WGS) entry which is preliminary data.</text>
</comment>
<dbReference type="EMBL" id="JADGJW010000785">
    <property type="protein sequence ID" value="KAJ3212320.1"/>
    <property type="molecule type" value="Genomic_DNA"/>
</dbReference>
<feature type="region of interest" description="Disordered" evidence="1">
    <location>
        <begin position="183"/>
        <end position="228"/>
    </location>
</feature>
<dbReference type="Proteomes" id="UP001211065">
    <property type="component" value="Unassembled WGS sequence"/>
</dbReference>
<feature type="compositionally biased region" description="Low complexity" evidence="1">
    <location>
        <begin position="208"/>
        <end position="228"/>
    </location>
</feature>
<dbReference type="InterPro" id="IPR036457">
    <property type="entry name" value="PPM-type-like_dom_sf"/>
</dbReference>